<feature type="transmembrane region" description="Helical" evidence="7">
    <location>
        <begin position="326"/>
        <end position="347"/>
    </location>
</feature>
<feature type="transmembrane region" description="Helical" evidence="7">
    <location>
        <begin position="61"/>
        <end position="84"/>
    </location>
</feature>
<dbReference type="RefSeq" id="WP_062421983.1">
    <property type="nucleotide sequence ID" value="NZ_BBYA01000009.1"/>
</dbReference>
<feature type="transmembrane region" description="Helical" evidence="7">
    <location>
        <begin position="304"/>
        <end position="320"/>
    </location>
</feature>
<feature type="transmembrane region" description="Helical" evidence="7">
    <location>
        <begin position="118"/>
        <end position="136"/>
    </location>
</feature>
<gene>
    <name evidence="9" type="ORF">ADM99_04855</name>
</gene>
<protein>
    <submittedName>
        <fullName evidence="9">MFS transporter</fullName>
    </submittedName>
</protein>
<organism evidence="9 10">
    <name type="scientific">Leptolinea tardivitalis</name>
    <dbReference type="NCBI Taxonomy" id="229920"/>
    <lineage>
        <taxon>Bacteria</taxon>
        <taxon>Bacillati</taxon>
        <taxon>Chloroflexota</taxon>
        <taxon>Anaerolineae</taxon>
        <taxon>Anaerolineales</taxon>
        <taxon>Anaerolineaceae</taxon>
        <taxon>Leptolinea</taxon>
    </lineage>
</organism>
<dbReference type="Proteomes" id="UP000050430">
    <property type="component" value="Unassembled WGS sequence"/>
</dbReference>
<keyword evidence="2" id="KW-0813">Transport</keyword>
<dbReference type="Gene3D" id="1.20.1250.20">
    <property type="entry name" value="MFS general substrate transporter like domains"/>
    <property type="match status" value="1"/>
</dbReference>
<dbReference type="Pfam" id="PF05977">
    <property type="entry name" value="MFS_3"/>
    <property type="match status" value="1"/>
</dbReference>
<dbReference type="InterPro" id="IPR036259">
    <property type="entry name" value="MFS_trans_sf"/>
</dbReference>
<evidence type="ECO:0000256" key="7">
    <source>
        <dbReference type="SAM" id="Phobius"/>
    </source>
</evidence>
<feature type="transmembrane region" description="Helical" evidence="7">
    <location>
        <begin position="272"/>
        <end position="292"/>
    </location>
</feature>
<feature type="transmembrane region" description="Helical" evidence="7">
    <location>
        <begin position="91"/>
        <end position="112"/>
    </location>
</feature>
<evidence type="ECO:0000256" key="1">
    <source>
        <dbReference type="ARBA" id="ARBA00004651"/>
    </source>
</evidence>
<evidence type="ECO:0000259" key="8">
    <source>
        <dbReference type="PROSITE" id="PS50850"/>
    </source>
</evidence>
<dbReference type="CDD" id="cd06173">
    <property type="entry name" value="MFS_MefA_like"/>
    <property type="match status" value="1"/>
</dbReference>
<evidence type="ECO:0000256" key="3">
    <source>
        <dbReference type="ARBA" id="ARBA00022475"/>
    </source>
</evidence>
<evidence type="ECO:0000313" key="9">
    <source>
        <dbReference type="EMBL" id="KPL73506.1"/>
    </source>
</evidence>
<feature type="transmembrane region" description="Helical" evidence="7">
    <location>
        <begin position="388"/>
        <end position="407"/>
    </location>
</feature>
<keyword evidence="4 7" id="KW-0812">Transmembrane</keyword>
<feature type="transmembrane region" description="Helical" evidence="7">
    <location>
        <begin position="156"/>
        <end position="181"/>
    </location>
</feature>
<dbReference type="InterPro" id="IPR020846">
    <property type="entry name" value="MFS_dom"/>
</dbReference>
<evidence type="ECO:0000256" key="6">
    <source>
        <dbReference type="ARBA" id="ARBA00023136"/>
    </source>
</evidence>
<feature type="transmembrane region" description="Helical" evidence="7">
    <location>
        <begin position="234"/>
        <end position="260"/>
    </location>
</feature>
<proteinExistence type="predicted"/>
<feature type="transmembrane region" description="Helical" evidence="7">
    <location>
        <begin position="359"/>
        <end position="382"/>
    </location>
</feature>
<accession>A0A0N8GLU9</accession>
<dbReference type="STRING" id="229920.ADM99_04855"/>
<keyword evidence="6 7" id="KW-0472">Membrane</keyword>
<dbReference type="PANTHER" id="PTHR23513:SF11">
    <property type="entry name" value="STAPHYLOFERRIN A TRANSPORTER"/>
    <property type="match status" value="1"/>
</dbReference>
<keyword evidence="5 7" id="KW-1133">Transmembrane helix</keyword>
<dbReference type="GO" id="GO:0022857">
    <property type="term" value="F:transmembrane transporter activity"/>
    <property type="evidence" value="ECO:0007669"/>
    <property type="project" value="InterPro"/>
</dbReference>
<dbReference type="InterPro" id="IPR010290">
    <property type="entry name" value="TM_effector"/>
</dbReference>
<keyword evidence="10" id="KW-1185">Reference proteome</keyword>
<evidence type="ECO:0000256" key="4">
    <source>
        <dbReference type="ARBA" id="ARBA00022692"/>
    </source>
</evidence>
<dbReference type="OrthoDB" id="9775268at2"/>
<feature type="domain" description="Major facilitator superfamily (MFS) profile" evidence="8">
    <location>
        <begin position="26"/>
        <end position="413"/>
    </location>
</feature>
<dbReference type="GO" id="GO:0005886">
    <property type="term" value="C:plasma membrane"/>
    <property type="evidence" value="ECO:0007669"/>
    <property type="project" value="UniProtKB-SubCell"/>
</dbReference>
<evidence type="ECO:0000313" key="10">
    <source>
        <dbReference type="Proteomes" id="UP000050430"/>
    </source>
</evidence>
<evidence type="ECO:0000256" key="2">
    <source>
        <dbReference type="ARBA" id="ARBA00022448"/>
    </source>
</evidence>
<dbReference type="EMBL" id="LGCK01000006">
    <property type="protein sequence ID" value="KPL73506.1"/>
    <property type="molecule type" value="Genomic_DNA"/>
</dbReference>
<comment type="subcellular location">
    <subcellularLocation>
        <location evidence="1">Cell membrane</location>
        <topology evidence="1">Multi-pass membrane protein</topology>
    </subcellularLocation>
</comment>
<keyword evidence="3" id="KW-1003">Cell membrane</keyword>
<reference evidence="9 10" key="1">
    <citation type="submission" date="2015-07" db="EMBL/GenBank/DDBJ databases">
        <title>Genome sequence of Leptolinea tardivitalis DSM 16556.</title>
        <authorList>
            <person name="Hemp J."/>
            <person name="Ward L.M."/>
            <person name="Pace L.A."/>
            <person name="Fischer W.W."/>
        </authorList>
    </citation>
    <scope>NUCLEOTIDE SEQUENCE [LARGE SCALE GENOMIC DNA]</scope>
    <source>
        <strain evidence="9 10">YMTK-2</strain>
    </source>
</reference>
<dbReference type="PANTHER" id="PTHR23513">
    <property type="entry name" value="INTEGRAL MEMBRANE EFFLUX PROTEIN-RELATED"/>
    <property type="match status" value="1"/>
</dbReference>
<dbReference type="SUPFAM" id="SSF103473">
    <property type="entry name" value="MFS general substrate transporter"/>
    <property type="match status" value="1"/>
</dbReference>
<sequence length="416" mass="44924">MHSLSGISSSFKTNLKLTFIALRHPNYRLWFYGQLVSLVGTWMQNTAQGFLVYQLTNSPAFLGYVSFASGIPSLFFTLFGGVIADRISRRLMIIITQASMSVLAFIQAALVFSGLIQPWHIMILAFLLGIATAFDAPARQSFVVEMVDREDLTNAIALNSTMFNMATVVGPAIAGLAYAWLGPAWCFTINGISFIAVITALALMKLPKRVNTPAPGNAMEQLKEGLDYTRRSPIILGLFALVGTVGIFVSGLFTLIPAWAVDVLHGDATTNGLMLSARGFGSMVGGICIAYLSRFHIRGKTMTVGSMVLPIIMAVFALITDIPLSLVLLCLIGFCFMLVINNINSLTQTSVPDELRGRVISIYIMVFFGSQPIGSLIAGQLAEATSETLTALIFSGCLLVSAVLVFLRLPKLKTVP</sequence>
<dbReference type="PROSITE" id="PS50850">
    <property type="entry name" value="MFS"/>
    <property type="match status" value="1"/>
</dbReference>
<evidence type="ECO:0000256" key="5">
    <source>
        <dbReference type="ARBA" id="ARBA00022989"/>
    </source>
</evidence>
<comment type="caution">
    <text evidence="9">The sequence shown here is derived from an EMBL/GenBank/DDBJ whole genome shotgun (WGS) entry which is preliminary data.</text>
</comment>
<feature type="transmembrane region" description="Helical" evidence="7">
    <location>
        <begin position="187"/>
        <end position="204"/>
    </location>
</feature>
<dbReference type="AlphaFoldDB" id="A0A0N8GLU9"/>
<name>A0A0N8GLU9_9CHLR</name>